<dbReference type="Gene3D" id="3.40.50.1000">
    <property type="entry name" value="HAD superfamily/HAD-like"/>
    <property type="match status" value="1"/>
</dbReference>
<comment type="similarity">
    <text evidence="3">Belongs to the HAD-like hydrolase superfamily. CbbY/CbbZ/Gph/YieH family.</text>
</comment>
<gene>
    <name evidence="5" type="ORF">HNP73_000166</name>
</gene>
<keyword evidence="5" id="KW-0378">Hydrolase</keyword>
<reference evidence="5 6" key="1">
    <citation type="submission" date="2020-08" db="EMBL/GenBank/DDBJ databases">
        <title>Genomic Encyclopedia of Type Strains, Phase IV (KMG-IV): sequencing the most valuable type-strain genomes for metagenomic binning, comparative biology and taxonomic classification.</title>
        <authorList>
            <person name="Goeker M."/>
        </authorList>
    </citation>
    <scope>NUCLEOTIDE SEQUENCE [LARGE SCALE GENOMIC DNA]</scope>
    <source>
        <strain evidence="5 6">DSM 101730</strain>
    </source>
</reference>
<dbReference type="Gene3D" id="1.10.150.240">
    <property type="entry name" value="Putative phosphatase, domain 2"/>
    <property type="match status" value="1"/>
</dbReference>
<sequence>MRVAVFDLDGTLADTGADLIAAANAALGAPLLDPERHRATAFAGGRAMLRAGLGPGHEDEVERLYPVLLDAYAQAIAVETRLYDGAEAALDAIEAAGWRLAICTNKPEGLARALLGALGVLDRFPVLLGADTLAWKKPDPRHLLEAVSQSGGVRELAVLVGDTVTDREAARAAGIPCVLVGFGPGEVETLGPEAIIGHFDELPAVLERLVPAG</sequence>
<comment type="caution">
    <text evidence="5">The sequence shown here is derived from an EMBL/GenBank/DDBJ whole genome shotgun (WGS) entry which is preliminary data.</text>
</comment>
<organism evidence="5 6">
    <name type="scientific">Amaricoccus macauensis</name>
    <dbReference type="NCBI Taxonomy" id="57001"/>
    <lineage>
        <taxon>Bacteria</taxon>
        <taxon>Pseudomonadati</taxon>
        <taxon>Pseudomonadota</taxon>
        <taxon>Alphaproteobacteria</taxon>
        <taxon>Rhodobacterales</taxon>
        <taxon>Paracoccaceae</taxon>
        <taxon>Amaricoccus</taxon>
    </lineage>
</organism>
<keyword evidence="6" id="KW-1185">Reference proteome</keyword>
<evidence type="ECO:0000313" key="6">
    <source>
        <dbReference type="Proteomes" id="UP000549457"/>
    </source>
</evidence>
<evidence type="ECO:0000256" key="4">
    <source>
        <dbReference type="ARBA" id="ARBA00013078"/>
    </source>
</evidence>
<protein>
    <recommendedName>
        <fullName evidence="4">phosphoglycolate phosphatase</fullName>
        <ecNumber evidence="4">3.1.3.18</ecNumber>
    </recommendedName>
</protein>
<dbReference type="InterPro" id="IPR036412">
    <property type="entry name" value="HAD-like_sf"/>
</dbReference>
<dbReference type="SFLD" id="SFLDG01129">
    <property type="entry name" value="C1.5:_HAD__Beta-PGM__Phosphata"/>
    <property type="match status" value="1"/>
</dbReference>
<dbReference type="SUPFAM" id="SSF56784">
    <property type="entry name" value="HAD-like"/>
    <property type="match status" value="1"/>
</dbReference>
<dbReference type="InterPro" id="IPR050155">
    <property type="entry name" value="HAD-like_hydrolase_sf"/>
</dbReference>
<dbReference type="Pfam" id="PF13419">
    <property type="entry name" value="HAD_2"/>
    <property type="match status" value="1"/>
</dbReference>
<dbReference type="GO" id="GO:0008967">
    <property type="term" value="F:phosphoglycolate phosphatase activity"/>
    <property type="evidence" value="ECO:0007669"/>
    <property type="project" value="UniProtKB-EC"/>
</dbReference>
<dbReference type="InterPro" id="IPR006439">
    <property type="entry name" value="HAD-SF_hydro_IA"/>
</dbReference>
<dbReference type="PRINTS" id="PR00413">
    <property type="entry name" value="HADHALOGNASE"/>
</dbReference>
<comment type="pathway">
    <text evidence="2">Organic acid metabolism; glycolate biosynthesis; glycolate from 2-phosphoglycolate: step 1/1.</text>
</comment>
<dbReference type="InterPro" id="IPR023198">
    <property type="entry name" value="PGP-like_dom2"/>
</dbReference>
<evidence type="ECO:0000256" key="3">
    <source>
        <dbReference type="ARBA" id="ARBA00006171"/>
    </source>
</evidence>
<comment type="catalytic activity">
    <reaction evidence="1">
        <text>2-phosphoglycolate + H2O = glycolate + phosphate</text>
        <dbReference type="Rhea" id="RHEA:14369"/>
        <dbReference type="ChEBI" id="CHEBI:15377"/>
        <dbReference type="ChEBI" id="CHEBI:29805"/>
        <dbReference type="ChEBI" id="CHEBI:43474"/>
        <dbReference type="ChEBI" id="CHEBI:58033"/>
        <dbReference type="EC" id="3.1.3.18"/>
    </reaction>
</comment>
<evidence type="ECO:0000313" key="5">
    <source>
        <dbReference type="EMBL" id="MBB5220245.1"/>
    </source>
</evidence>
<dbReference type="RefSeq" id="WP_184146160.1">
    <property type="nucleotide sequence ID" value="NZ_JACHFM010000001.1"/>
</dbReference>
<dbReference type="PANTHER" id="PTHR43434">
    <property type="entry name" value="PHOSPHOGLYCOLATE PHOSPHATASE"/>
    <property type="match status" value="1"/>
</dbReference>
<dbReference type="InterPro" id="IPR041492">
    <property type="entry name" value="HAD_2"/>
</dbReference>
<dbReference type="PANTHER" id="PTHR43434:SF1">
    <property type="entry name" value="PHOSPHOGLYCOLATE PHOSPHATASE"/>
    <property type="match status" value="1"/>
</dbReference>
<dbReference type="Proteomes" id="UP000549457">
    <property type="component" value="Unassembled WGS sequence"/>
</dbReference>
<dbReference type="GO" id="GO:0005829">
    <property type="term" value="C:cytosol"/>
    <property type="evidence" value="ECO:0007669"/>
    <property type="project" value="TreeGrafter"/>
</dbReference>
<dbReference type="GO" id="GO:0006281">
    <property type="term" value="P:DNA repair"/>
    <property type="evidence" value="ECO:0007669"/>
    <property type="project" value="TreeGrafter"/>
</dbReference>
<dbReference type="NCBIfam" id="TIGR01549">
    <property type="entry name" value="HAD-SF-IA-v1"/>
    <property type="match status" value="1"/>
</dbReference>
<name>A0A840SHT5_9RHOB</name>
<dbReference type="EC" id="3.1.3.18" evidence="4"/>
<dbReference type="AlphaFoldDB" id="A0A840SHT5"/>
<dbReference type="InterPro" id="IPR023214">
    <property type="entry name" value="HAD_sf"/>
</dbReference>
<proteinExistence type="inferred from homology"/>
<dbReference type="EMBL" id="JACHFM010000001">
    <property type="protein sequence ID" value="MBB5220245.1"/>
    <property type="molecule type" value="Genomic_DNA"/>
</dbReference>
<evidence type="ECO:0000256" key="1">
    <source>
        <dbReference type="ARBA" id="ARBA00000830"/>
    </source>
</evidence>
<dbReference type="SFLD" id="SFLDS00003">
    <property type="entry name" value="Haloacid_Dehalogenase"/>
    <property type="match status" value="1"/>
</dbReference>
<accession>A0A840SHT5</accession>
<evidence type="ECO:0000256" key="2">
    <source>
        <dbReference type="ARBA" id="ARBA00004818"/>
    </source>
</evidence>